<evidence type="ECO:0000313" key="2">
    <source>
        <dbReference type="EMBL" id="KAE9965893.1"/>
    </source>
</evidence>
<feature type="region of interest" description="Disordered" evidence="1">
    <location>
        <begin position="35"/>
        <end position="61"/>
    </location>
</feature>
<feature type="region of interest" description="Disordered" evidence="1">
    <location>
        <begin position="323"/>
        <end position="380"/>
    </location>
</feature>
<dbReference type="EMBL" id="WNWR01000517">
    <property type="protein sequence ID" value="KAE9975788.1"/>
    <property type="molecule type" value="Genomic_DNA"/>
</dbReference>
<comment type="caution">
    <text evidence="3">The sequence shown here is derived from an EMBL/GenBank/DDBJ whole genome shotgun (WGS) entry which is preliminary data.</text>
</comment>
<sequence>MSAPLWAINPGAMESQEMVFDGSSAEEIRAESTAKLGQVNNAKSQDATSDPDLGNFHASPLGLNDSPVDHTFDLFSPYYNSLGSSDSSTPSGQGQDSLSPIDYQTLTSATNQGVTGTQNGSGKSFMLSINEAGFPAANQEVNGAQNRFATLFTPSTTQPTPFTNNQSDFPAAIQAANKSRNGIETSSMSSTIQPTPFTNNQSSFPAAIQGANGSQDGVETSFMLSTTQGFMSSTTQPTPPTNQLGFPAAIQGTNGSQNGVETRYMPSTTHLTPFTNQSGFPVATQEANISQNRFRTLFTPSTAYSAPFANQPGFPVAIQEANRSQNGSGTNRLPSSSQGPPSPSSSGGGLGSNGSIPPPERDQTSALSLDDQRRKMLQSDPQRYSQRYWCPDSLCRHAKNRPQCWKFFFLTKKDRDEHFYSHAFNCWTPTFTDEYDACLAAHDYSLGVPLRRDFQRGDPSVFRYIDSLNREIERCSACQQFEASAEYASGTPTPQSCAGHAHLSFHNWIIHELDEQCGTQFAANGIRYEARRCVKLPGA</sequence>
<evidence type="ECO:0000313" key="3">
    <source>
        <dbReference type="EMBL" id="KAE9975788.1"/>
    </source>
</evidence>
<dbReference type="AlphaFoldDB" id="A0A8H3YXR6"/>
<keyword evidence="5" id="KW-1185">Reference proteome</keyword>
<evidence type="ECO:0000313" key="4">
    <source>
        <dbReference type="Proteomes" id="UP000447873"/>
    </source>
</evidence>
<feature type="compositionally biased region" description="Polar residues" evidence="1">
    <location>
        <begin position="323"/>
        <end position="333"/>
    </location>
</feature>
<feature type="compositionally biased region" description="Polar residues" evidence="1">
    <location>
        <begin position="38"/>
        <end position="48"/>
    </location>
</feature>
<organism evidence="3 5">
    <name type="scientific">Venturia inaequalis</name>
    <name type="common">Apple scab fungus</name>
    <dbReference type="NCBI Taxonomy" id="5025"/>
    <lineage>
        <taxon>Eukaryota</taxon>
        <taxon>Fungi</taxon>
        <taxon>Dikarya</taxon>
        <taxon>Ascomycota</taxon>
        <taxon>Pezizomycotina</taxon>
        <taxon>Dothideomycetes</taxon>
        <taxon>Pleosporomycetidae</taxon>
        <taxon>Venturiales</taxon>
        <taxon>Venturiaceae</taxon>
        <taxon>Venturia</taxon>
    </lineage>
</organism>
<evidence type="ECO:0000256" key="1">
    <source>
        <dbReference type="SAM" id="MobiDB-lite"/>
    </source>
</evidence>
<evidence type="ECO:0000313" key="5">
    <source>
        <dbReference type="Proteomes" id="UP000490939"/>
    </source>
</evidence>
<dbReference type="Proteomes" id="UP000447873">
    <property type="component" value="Unassembled WGS sequence"/>
</dbReference>
<name>A0A8H3YXR6_VENIN</name>
<proteinExistence type="predicted"/>
<dbReference type="Proteomes" id="UP000490939">
    <property type="component" value="Unassembled WGS sequence"/>
</dbReference>
<dbReference type="EMBL" id="WNWS01000554">
    <property type="protein sequence ID" value="KAE9965893.1"/>
    <property type="molecule type" value="Genomic_DNA"/>
</dbReference>
<reference evidence="3 5" key="1">
    <citation type="submission" date="2019-07" db="EMBL/GenBank/DDBJ databases">
        <title>Venturia inaequalis Genome Resource.</title>
        <authorList>
            <person name="Lichtner F.J."/>
        </authorList>
    </citation>
    <scope>NUCLEOTIDE SEQUENCE [LARGE SCALE GENOMIC DNA]</scope>
    <source>
        <strain evidence="2 4">120213</strain>
        <strain evidence="3 5">DMI_063113</strain>
    </source>
</reference>
<protein>
    <submittedName>
        <fullName evidence="3">Uncharacterized protein</fullName>
    </submittedName>
</protein>
<gene>
    <name evidence="3" type="ORF">EG327_008336</name>
    <name evidence="2" type="ORF">EG328_009317</name>
</gene>
<accession>A0A8H3YXR6</accession>